<evidence type="ECO:0000313" key="3">
    <source>
        <dbReference type="EMBL" id="PYE49901.1"/>
    </source>
</evidence>
<keyword evidence="1" id="KW-0723">Serine/threonine-protein kinase</keyword>
<evidence type="ECO:0000256" key="1">
    <source>
        <dbReference type="ARBA" id="ARBA00022527"/>
    </source>
</evidence>
<dbReference type="InterPro" id="IPR036890">
    <property type="entry name" value="HATPase_C_sf"/>
</dbReference>
<name>A0A318SGY2_9DEIO</name>
<protein>
    <submittedName>
        <fullName evidence="3">Anti-sigma regulatory factor (Ser/Thr protein kinase)</fullName>
    </submittedName>
</protein>
<reference evidence="3 4" key="1">
    <citation type="submission" date="2018-06" db="EMBL/GenBank/DDBJ databases">
        <title>Genomic Encyclopedia of Type Strains, Phase IV (KMG-IV): sequencing the most valuable type-strain genomes for metagenomic binning, comparative biology and taxonomic classification.</title>
        <authorList>
            <person name="Goeker M."/>
        </authorList>
    </citation>
    <scope>NUCLEOTIDE SEQUENCE [LARGE SCALE GENOMIC DNA]</scope>
    <source>
        <strain evidence="3 4">DSM 18048</strain>
    </source>
</reference>
<sequence>MTATLQVPADTAFLAQLGEFTQRHCARSSQVVLIDLAVTELATNAIRHGRARTLRLAVDDRGDEYCLTFEDDGEPFDSVSAEAQPTGELREGGYGLPLVRRISKAMTYERRDGLNAVRLVFEAGGSV</sequence>
<dbReference type="SUPFAM" id="SSF55874">
    <property type="entry name" value="ATPase domain of HSP90 chaperone/DNA topoisomerase II/histidine kinase"/>
    <property type="match status" value="1"/>
</dbReference>
<dbReference type="GO" id="GO:0004674">
    <property type="term" value="F:protein serine/threonine kinase activity"/>
    <property type="evidence" value="ECO:0007669"/>
    <property type="project" value="UniProtKB-KW"/>
</dbReference>
<dbReference type="InterPro" id="IPR003594">
    <property type="entry name" value="HATPase_dom"/>
</dbReference>
<dbReference type="EMBL" id="QJSX01000021">
    <property type="protein sequence ID" value="PYE49901.1"/>
    <property type="molecule type" value="Genomic_DNA"/>
</dbReference>
<gene>
    <name evidence="3" type="ORF">DES52_12133</name>
</gene>
<dbReference type="CDD" id="cd16936">
    <property type="entry name" value="HATPase_RsbW-like"/>
    <property type="match status" value="1"/>
</dbReference>
<dbReference type="RefSeq" id="WP_170131185.1">
    <property type="nucleotide sequence ID" value="NZ_QJSX01000021.1"/>
</dbReference>
<dbReference type="AlphaFoldDB" id="A0A318SGY2"/>
<dbReference type="PANTHER" id="PTHR35526">
    <property type="entry name" value="ANTI-SIGMA-F FACTOR RSBW-RELATED"/>
    <property type="match status" value="1"/>
</dbReference>
<dbReference type="InterPro" id="IPR050267">
    <property type="entry name" value="Anti-sigma-factor_SerPK"/>
</dbReference>
<feature type="domain" description="Histidine kinase/HSP90-like ATPase" evidence="2">
    <location>
        <begin position="16"/>
        <end position="120"/>
    </location>
</feature>
<accession>A0A318SGY2</accession>
<dbReference type="Proteomes" id="UP000248326">
    <property type="component" value="Unassembled WGS sequence"/>
</dbReference>
<keyword evidence="1" id="KW-0808">Transferase</keyword>
<keyword evidence="1" id="KW-0418">Kinase</keyword>
<dbReference type="Pfam" id="PF13581">
    <property type="entry name" value="HATPase_c_2"/>
    <property type="match status" value="1"/>
</dbReference>
<evidence type="ECO:0000313" key="4">
    <source>
        <dbReference type="Proteomes" id="UP000248326"/>
    </source>
</evidence>
<evidence type="ECO:0000259" key="2">
    <source>
        <dbReference type="Pfam" id="PF13581"/>
    </source>
</evidence>
<proteinExistence type="predicted"/>
<dbReference type="Gene3D" id="3.30.565.10">
    <property type="entry name" value="Histidine kinase-like ATPase, C-terminal domain"/>
    <property type="match status" value="1"/>
</dbReference>
<comment type="caution">
    <text evidence="3">The sequence shown here is derived from an EMBL/GenBank/DDBJ whole genome shotgun (WGS) entry which is preliminary data.</text>
</comment>
<organism evidence="3 4">
    <name type="scientific">Deinococcus yavapaiensis KR-236</name>
    <dbReference type="NCBI Taxonomy" id="694435"/>
    <lineage>
        <taxon>Bacteria</taxon>
        <taxon>Thermotogati</taxon>
        <taxon>Deinococcota</taxon>
        <taxon>Deinococci</taxon>
        <taxon>Deinococcales</taxon>
        <taxon>Deinococcaceae</taxon>
        <taxon>Deinococcus</taxon>
    </lineage>
</organism>
<keyword evidence="4" id="KW-1185">Reference proteome</keyword>
<dbReference type="PANTHER" id="PTHR35526:SF3">
    <property type="entry name" value="ANTI-SIGMA-F FACTOR RSBW"/>
    <property type="match status" value="1"/>
</dbReference>